<dbReference type="EMBL" id="HBUF01464189">
    <property type="protein sequence ID" value="CAG6744330.1"/>
    <property type="molecule type" value="Transcribed_RNA"/>
</dbReference>
<reference evidence="2" key="1">
    <citation type="submission" date="2021-05" db="EMBL/GenBank/DDBJ databases">
        <authorList>
            <person name="Alioto T."/>
            <person name="Alioto T."/>
            <person name="Gomez Garrido J."/>
        </authorList>
    </citation>
    <scope>NUCLEOTIDE SEQUENCE</scope>
</reference>
<sequence>MLLDLKVNGPDTIIINKSYKFLIHQSSITTRKQTVSYKCTYPKCSANLVLAKSKDEIISADFRHSHSAPSASLNTSNQSKNYSSSNTKIKEKSKSKTQSAKPPSLSNTPTNQVDINSSVLINTIYKSPLPSAASPMVIDLESENKENNQINSNTCVNDNDELLNAYSTESPFFTPRPTSIKRKVNYRATRNKFKPNNKTKTKRIYIFSDSHGRGLSALLRDIIFEPDCEVFSLIKPNATFQEVTSSIPEICKNFGPNDIVIVLAGTNDIPLCKCKPDRTCLDSGLPWCQFNSTKMLNLQNLKKLAKQTNIIVNSVPYRFDKLAFLSTNIFETNNFLSTMCRRFGFHFFDNISFLTRRHFTKHGLHLNRWGKRLLVTKLNQFLSSLIPTVPDNERKYDADTSFILYQSSSCVTPPTQNVIIDPFVSPILHDEHDEQVYSIPTLSTQRVLRNEMDFRVTTSTQGT</sequence>
<dbReference type="InterPro" id="IPR036514">
    <property type="entry name" value="SGNH_hydro_sf"/>
</dbReference>
<accession>A0A8D9EA85</accession>
<evidence type="ECO:0000313" key="2">
    <source>
        <dbReference type="EMBL" id="CAG6744330.1"/>
    </source>
</evidence>
<organism evidence="2">
    <name type="scientific">Cacopsylla melanoneura</name>
    <dbReference type="NCBI Taxonomy" id="428564"/>
    <lineage>
        <taxon>Eukaryota</taxon>
        <taxon>Metazoa</taxon>
        <taxon>Ecdysozoa</taxon>
        <taxon>Arthropoda</taxon>
        <taxon>Hexapoda</taxon>
        <taxon>Insecta</taxon>
        <taxon>Pterygota</taxon>
        <taxon>Neoptera</taxon>
        <taxon>Paraneoptera</taxon>
        <taxon>Hemiptera</taxon>
        <taxon>Sternorrhyncha</taxon>
        <taxon>Psylloidea</taxon>
        <taxon>Psyllidae</taxon>
        <taxon>Psyllinae</taxon>
        <taxon>Cacopsylla</taxon>
    </lineage>
</organism>
<protein>
    <submittedName>
        <fullName evidence="2">Uncharacterized protein</fullName>
    </submittedName>
</protein>
<feature type="compositionally biased region" description="Polar residues" evidence="1">
    <location>
        <begin position="67"/>
        <end position="87"/>
    </location>
</feature>
<feature type="region of interest" description="Disordered" evidence="1">
    <location>
        <begin position="66"/>
        <end position="112"/>
    </location>
</feature>
<dbReference type="AlphaFoldDB" id="A0A8D9EA85"/>
<dbReference type="Gene3D" id="3.40.50.1110">
    <property type="entry name" value="SGNH hydrolase"/>
    <property type="match status" value="1"/>
</dbReference>
<name>A0A8D9EA85_9HEMI</name>
<feature type="compositionally biased region" description="Polar residues" evidence="1">
    <location>
        <begin position="96"/>
        <end position="112"/>
    </location>
</feature>
<dbReference type="SUPFAM" id="SSF52266">
    <property type="entry name" value="SGNH hydrolase"/>
    <property type="match status" value="1"/>
</dbReference>
<proteinExistence type="predicted"/>
<evidence type="ECO:0000256" key="1">
    <source>
        <dbReference type="SAM" id="MobiDB-lite"/>
    </source>
</evidence>